<keyword evidence="1" id="KW-1133">Transmembrane helix</keyword>
<evidence type="ECO:0000313" key="3">
    <source>
        <dbReference type="Proteomes" id="UP000494125"/>
    </source>
</evidence>
<feature type="transmembrane region" description="Helical" evidence="1">
    <location>
        <begin position="12"/>
        <end position="31"/>
    </location>
</feature>
<protein>
    <submittedName>
        <fullName evidence="2">Uncharacterized protein</fullName>
    </submittedName>
</protein>
<sequence length="72" mass="7948">MSQTYGSQVFGPVYDVVVPVIMAAAFIYFGVRARGMTADERAKLPRIIGNWKACLFFAVLSMLMAIARCIRG</sequence>
<dbReference type="Proteomes" id="UP000494125">
    <property type="component" value="Unassembled WGS sequence"/>
</dbReference>
<keyword evidence="3" id="KW-1185">Reference proteome</keyword>
<feature type="transmembrane region" description="Helical" evidence="1">
    <location>
        <begin position="51"/>
        <end position="70"/>
    </location>
</feature>
<reference evidence="2 3" key="1">
    <citation type="submission" date="2019-09" db="EMBL/GenBank/DDBJ databases">
        <authorList>
            <person name="Depoorter E."/>
        </authorList>
    </citation>
    <scope>NUCLEOTIDE SEQUENCE [LARGE SCALE GENOMIC DNA]</scope>
    <source>
        <strain evidence="2">LMG 24065</strain>
    </source>
</reference>
<proteinExistence type="predicted"/>
<gene>
    <name evidence="2" type="ORF">BDI24065_06278</name>
</gene>
<name>A0A6P2QZ85_9BURK</name>
<keyword evidence="1" id="KW-0812">Transmembrane</keyword>
<dbReference type="EMBL" id="CABVPN010000053">
    <property type="protein sequence ID" value="VWC29031.1"/>
    <property type="molecule type" value="Genomic_DNA"/>
</dbReference>
<organism evidence="2 3">
    <name type="scientific">Burkholderia diffusa</name>
    <dbReference type="NCBI Taxonomy" id="488732"/>
    <lineage>
        <taxon>Bacteria</taxon>
        <taxon>Pseudomonadati</taxon>
        <taxon>Pseudomonadota</taxon>
        <taxon>Betaproteobacteria</taxon>
        <taxon>Burkholderiales</taxon>
        <taxon>Burkholderiaceae</taxon>
        <taxon>Burkholderia</taxon>
        <taxon>Burkholderia cepacia complex</taxon>
    </lineage>
</organism>
<keyword evidence="1" id="KW-0472">Membrane</keyword>
<dbReference type="AlphaFoldDB" id="A0A6P2QZ85"/>
<evidence type="ECO:0000256" key="1">
    <source>
        <dbReference type="SAM" id="Phobius"/>
    </source>
</evidence>
<evidence type="ECO:0000313" key="2">
    <source>
        <dbReference type="EMBL" id="VWC29031.1"/>
    </source>
</evidence>
<accession>A0A6P2QZ85</accession>